<organism evidence="2 3">
    <name type="scientific">Ructibacterium gallinarum</name>
    <dbReference type="NCBI Taxonomy" id="2779355"/>
    <lineage>
        <taxon>Bacteria</taxon>
        <taxon>Bacillati</taxon>
        <taxon>Bacillota</taxon>
        <taxon>Clostridia</taxon>
        <taxon>Eubacteriales</taxon>
        <taxon>Oscillospiraceae</taxon>
        <taxon>Ructibacterium</taxon>
    </lineage>
</organism>
<dbReference type="RefSeq" id="WP_226393086.1">
    <property type="nucleotide sequence ID" value="NZ_JADCKB010000017.1"/>
</dbReference>
<dbReference type="SMART" id="SM00292">
    <property type="entry name" value="BRCT"/>
    <property type="match status" value="1"/>
</dbReference>
<dbReference type="SUPFAM" id="SSF52113">
    <property type="entry name" value="BRCT domain"/>
    <property type="match status" value="1"/>
</dbReference>
<dbReference type="InterPro" id="IPR036420">
    <property type="entry name" value="BRCT_dom_sf"/>
</dbReference>
<evidence type="ECO:0000313" key="2">
    <source>
        <dbReference type="EMBL" id="MBE5040533.1"/>
    </source>
</evidence>
<dbReference type="InterPro" id="IPR001357">
    <property type="entry name" value="BRCT_dom"/>
</dbReference>
<keyword evidence="3" id="KW-1185">Reference proteome</keyword>
<dbReference type="CDD" id="cd17748">
    <property type="entry name" value="BRCT_DNA_ligase_like"/>
    <property type="match status" value="1"/>
</dbReference>
<sequence length="252" mass="28232">MGRCLCVNMSKKEYLEFGELPASSCCDSAACNTVAYFLGTEWANDIVVFAFEEMTPGGICPEEDETLFEHALRNFDERCILNSAPRFRYLVNLEKNIYYDKDNIPEGDDGSCFDPSSLLLSATAETETIGLALTETEKKEVGAWRGDRIVAVNNISIYPHMTCVVPPFRCKVRKIKGELAGLNIVVTGIFPRFDRMEVEAMIREAGGNPQTSVTKKTDYLVVADKPGRVKLEKARKYGIPELTPEEFLEMLE</sequence>
<dbReference type="Proteomes" id="UP000806542">
    <property type="component" value="Unassembled WGS sequence"/>
</dbReference>
<evidence type="ECO:0000313" key="3">
    <source>
        <dbReference type="Proteomes" id="UP000806542"/>
    </source>
</evidence>
<feature type="domain" description="BRCT" evidence="1">
    <location>
        <begin position="174"/>
        <end position="252"/>
    </location>
</feature>
<gene>
    <name evidence="2" type="ORF">INF28_08680</name>
</gene>
<dbReference type="PROSITE" id="PS50172">
    <property type="entry name" value="BRCT"/>
    <property type="match status" value="1"/>
</dbReference>
<dbReference type="Pfam" id="PF00533">
    <property type="entry name" value="BRCT"/>
    <property type="match status" value="1"/>
</dbReference>
<accession>A0A9D5LYU9</accession>
<comment type="caution">
    <text evidence="2">The sequence shown here is derived from an EMBL/GenBank/DDBJ whole genome shotgun (WGS) entry which is preliminary data.</text>
</comment>
<reference evidence="2" key="1">
    <citation type="submission" date="2020-10" db="EMBL/GenBank/DDBJ databases">
        <title>ChiBAC.</title>
        <authorList>
            <person name="Zenner C."/>
            <person name="Hitch T.C.A."/>
            <person name="Clavel T."/>
        </authorList>
    </citation>
    <scope>NUCLEOTIDE SEQUENCE</scope>
    <source>
        <strain evidence="2">DSM 107454</strain>
    </source>
</reference>
<protein>
    <submittedName>
        <fullName evidence="2">BRCT domain-containing protein</fullName>
    </submittedName>
</protein>
<dbReference type="Gene3D" id="3.40.50.10190">
    <property type="entry name" value="BRCT domain"/>
    <property type="match status" value="1"/>
</dbReference>
<dbReference type="AlphaFoldDB" id="A0A9D5LYU9"/>
<proteinExistence type="predicted"/>
<evidence type="ECO:0000259" key="1">
    <source>
        <dbReference type="PROSITE" id="PS50172"/>
    </source>
</evidence>
<name>A0A9D5LYU9_9FIRM</name>
<dbReference type="EMBL" id="JADCKB010000017">
    <property type="protein sequence ID" value="MBE5040533.1"/>
    <property type="molecule type" value="Genomic_DNA"/>
</dbReference>